<dbReference type="STRING" id="76731.RD2015_4774"/>
<dbReference type="Pfam" id="PF00884">
    <property type="entry name" value="Sulfatase"/>
    <property type="match status" value="1"/>
</dbReference>
<evidence type="ECO:0000256" key="5">
    <source>
        <dbReference type="ARBA" id="ARBA00022692"/>
    </source>
</evidence>
<keyword evidence="11" id="KW-1185">Reference proteome</keyword>
<dbReference type="PATRIC" id="fig|76731.3.peg.4893"/>
<dbReference type="EMBL" id="CP013729">
    <property type="protein sequence ID" value="ALV09212.1"/>
    <property type="molecule type" value="Genomic_DNA"/>
</dbReference>
<dbReference type="InterPro" id="IPR040423">
    <property type="entry name" value="PEA_transferase"/>
</dbReference>
<reference evidence="10 11" key="1">
    <citation type="submission" date="2015-12" db="EMBL/GenBank/DDBJ databases">
        <title>Complete genome of Roseateles depolymerans KCTC 42856.</title>
        <authorList>
            <person name="Kim K.M."/>
        </authorList>
    </citation>
    <scope>NUCLEOTIDE SEQUENCE [LARGE SCALE GENOMIC DNA]</scope>
    <source>
        <strain evidence="10 11">KCTC 42856</strain>
    </source>
</reference>
<proteinExistence type="predicted"/>
<evidence type="ECO:0000313" key="10">
    <source>
        <dbReference type="EMBL" id="ALV09212.1"/>
    </source>
</evidence>
<evidence type="ECO:0000256" key="7">
    <source>
        <dbReference type="ARBA" id="ARBA00023136"/>
    </source>
</evidence>
<dbReference type="KEGG" id="rdp:RD2015_4774"/>
<accession>A0A0U3MNW6</accession>
<keyword evidence="5" id="KW-0812">Transmembrane</keyword>
<dbReference type="InterPro" id="IPR000917">
    <property type="entry name" value="Sulfatase_N"/>
</dbReference>
<evidence type="ECO:0000256" key="1">
    <source>
        <dbReference type="ARBA" id="ARBA00004429"/>
    </source>
</evidence>
<evidence type="ECO:0000259" key="9">
    <source>
        <dbReference type="Pfam" id="PF08019"/>
    </source>
</evidence>
<dbReference type="InterPro" id="IPR017850">
    <property type="entry name" value="Alkaline_phosphatase_core_sf"/>
</dbReference>
<keyword evidence="2" id="KW-1003">Cell membrane</keyword>
<feature type="domain" description="Phosphoethanolamine transferase N-terminal" evidence="9">
    <location>
        <begin position="70"/>
        <end position="172"/>
    </location>
</feature>
<dbReference type="InterPro" id="IPR058130">
    <property type="entry name" value="PEA_transf_C"/>
</dbReference>
<dbReference type="SUPFAM" id="SSF53649">
    <property type="entry name" value="Alkaline phosphatase-like"/>
    <property type="match status" value="1"/>
</dbReference>
<dbReference type="InterPro" id="IPR012549">
    <property type="entry name" value="EptA-like_N"/>
</dbReference>
<dbReference type="CDD" id="cd16017">
    <property type="entry name" value="LptA"/>
    <property type="match status" value="1"/>
</dbReference>
<keyword evidence="3" id="KW-0997">Cell inner membrane</keyword>
<feature type="domain" description="Sulfatase N-terminal" evidence="8">
    <location>
        <begin position="226"/>
        <end position="487"/>
    </location>
</feature>
<dbReference type="AlphaFoldDB" id="A0A0U3MNW6"/>
<gene>
    <name evidence="10" type="ORF">RD2015_4774</name>
</gene>
<evidence type="ECO:0000259" key="8">
    <source>
        <dbReference type="Pfam" id="PF00884"/>
    </source>
</evidence>
<evidence type="ECO:0000256" key="3">
    <source>
        <dbReference type="ARBA" id="ARBA00022519"/>
    </source>
</evidence>
<dbReference type="GO" id="GO:0005886">
    <property type="term" value="C:plasma membrane"/>
    <property type="evidence" value="ECO:0007669"/>
    <property type="project" value="UniProtKB-SubCell"/>
</dbReference>
<dbReference type="PANTHER" id="PTHR30443">
    <property type="entry name" value="INNER MEMBRANE PROTEIN"/>
    <property type="match status" value="1"/>
</dbReference>
<comment type="subcellular location">
    <subcellularLocation>
        <location evidence="1">Cell inner membrane</location>
        <topology evidence="1">Multi-pass membrane protein</topology>
    </subcellularLocation>
</comment>
<dbReference type="Proteomes" id="UP000060699">
    <property type="component" value="Chromosome"/>
</dbReference>
<organism evidence="10 11">
    <name type="scientific">Roseateles depolymerans</name>
    <dbReference type="NCBI Taxonomy" id="76731"/>
    <lineage>
        <taxon>Bacteria</taxon>
        <taxon>Pseudomonadati</taxon>
        <taxon>Pseudomonadota</taxon>
        <taxon>Betaproteobacteria</taxon>
        <taxon>Burkholderiales</taxon>
        <taxon>Sphaerotilaceae</taxon>
        <taxon>Roseateles</taxon>
    </lineage>
</organism>
<evidence type="ECO:0000256" key="2">
    <source>
        <dbReference type="ARBA" id="ARBA00022475"/>
    </source>
</evidence>
<dbReference type="GO" id="GO:0016776">
    <property type="term" value="F:phosphotransferase activity, phosphate group as acceptor"/>
    <property type="evidence" value="ECO:0007669"/>
    <property type="project" value="TreeGrafter"/>
</dbReference>
<dbReference type="Pfam" id="PF08019">
    <property type="entry name" value="EptA_B_N"/>
    <property type="match status" value="1"/>
</dbReference>
<dbReference type="GO" id="GO:0009244">
    <property type="term" value="P:lipopolysaccharide core region biosynthetic process"/>
    <property type="evidence" value="ECO:0007669"/>
    <property type="project" value="TreeGrafter"/>
</dbReference>
<keyword evidence="4" id="KW-0808">Transferase</keyword>
<evidence type="ECO:0000313" key="11">
    <source>
        <dbReference type="Proteomes" id="UP000060699"/>
    </source>
</evidence>
<dbReference type="RefSeq" id="WP_232309883.1">
    <property type="nucleotide sequence ID" value="NZ_CP013729.1"/>
</dbReference>
<protein>
    <submittedName>
        <fullName evidence="10">Sulfatase</fullName>
    </submittedName>
</protein>
<keyword evidence="7" id="KW-0472">Membrane</keyword>
<sequence length="545" mass="60842">MFKRLLPAAGRRMNAPVAALLLSLALLTALILAHDRHRVAQVFVLALGPLLWLRWPLRSAAVARLRLVVVTALLALFVVDAAARLYLQQAYQAAPDSALVVAAIANTTPQETQEYLQAHGRDLWPLALGLLSALAAVTALVWRSGHHQAAIPRWQRWVLGLLVLLCLAALLIKPWRRHHPLLFWPQWAQSVVQLQQGWSDQRLEREQLLANARAQAPVLSVDGPSTVVLILTDSVNRDNMSLYGYPRPTTPELAALRDEEQGRLIAIRHAWSAESGTVASLSGLFSFGERDIGEPAGNSQHILALARAAGYRVWWMSNHDDLAIEQQHARLADEVEMINRAPGRSTVSLDGELLDCLEEALTDPAPRKLIVVHLLGAHPHYALRAPEHFKPFADVDDAVEQRLQRDGQPLWIRSARRAYDTAIAYHDTVVAQSLRLTRQHTPASGRAAWMFLSDHGQEVGHEVARAGHSPGTRAGYRVPAVVWRSDGAFDPALADARFRVDWSAWTLASLMHLRWQDDRPERDVLDPAYAWEPPRLQVRVARYDH</sequence>
<evidence type="ECO:0000256" key="6">
    <source>
        <dbReference type="ARBA" id="ARBA00022989"/>
    </source>
</evidence>
<dbReference type="PANTHER" id="PTHR30443:SF2">
    <property type="entry name" value="PHOSPHOETHANOLAMINE TRANSFERASE EPTC"/>
    <property type="match status" value="1"/>
</dbReference>
<keyword evidence="6" id="KW-1133">Transmembrane helix</keyword>
<name>A0A0U3MNW6_9BURK</name>
<evidence type="ECO:0000256" key="4">
    <source>
        <dbReference type="ARBA" id="ARBA00022679"/>
    </source>
</evidence>
<dbReference type="Gene3D" id="3.40.720.10">
    <property type="entry name" value="Alkaline Phosphatase, subunit A"/>
    <property type="match status" value="1"/>
</dbReference>